<dbReference type="GO" id="GO:0016567">
    <property type="term" value="P:protein ubiquitination"/>
    <property type="evidence" value="ECO:0007669"/>
    <property type="project" value="InterPro"/>
</dbReference>
<dbReference type="Pfam" id="PF22486">
    <property type="entry name" value="MATH_2"/>
    <property type="match status" value="1"/>
</dbReference>
<dbReference type="EMBL" id="RWGY01000051">
    <property type="protein sequence ID" value="TVU05015.1"/>
    <property type="molecule type" value="Genomic_DNA"/>
</dbReference>
<name>A0A5J9T155_9POAL</name>
<protein>
    <recommendedName>
        <fullName evidence="1">MATH domain-containing protein</fullName>
    </recommendedName>
</protein>
<dbReference type="Gramene" id="TVU05015">
    <property type="protein sequence ID" value="TVU05015"/>
    <property type="gene ID" value="EJB05_48162"/>
</dbReference>
<proteinExistence type="predicted"/>
<dbReference type="InterPro" id="IPR008974">
    <property type="entry name" value="TRAF-like"/>
</dbReference>
<feature type="non-terminal residue" evidence="2">
    <location>
        <position position="1"/>
    </location>
</feature>
<evidence type="ECO:0000313" key="2">
    <source>
        <dbReference type="EMBL" id="TVU05015.1"/>
    </source>
</evidence>
<dbReference type="PANTHER" id="PTHR26379">
    <property type="entry name" value="BTB/POZ AND MATH DOMAIN-CONTAINING PROTEIN 1"/>
    <property type="match status" value="1"/>
</dbReference>
<dbReference type="PANTHER" id="PTHR26379:SF446">
    <property type="entry name" value="BTB_POZ AND MATH DOMAIN-CONTAINING PROTEIN 1"/>
    <property type="match status" value="1"/>
</dbReference>
<dbReference type="Gene3D" id="2.60.210.10">
    <property type="entry name" value="Apoptosis, Tumor Necrosis Factor Receptor Associated Protein 2, Chain A"/>
    <property type="match status" value="1"/>
</dbReference>
<dbReference type="AlphaFoldDB" id="A0A5J9T155"/>
<feature type="domain" description="MATH" evidence="1">
    <location>
        <begin position="1"/>
        <end position="130"/>
    </location>
</feature>
<dbReference type="SUPFAM" id="SSF49599">
    <property type="entry name" value="TRAF domain-like"/>
    <property type="match status" value="1"/>
</dbReference>
<keyword evidence="3" id="KW-1185">Reference proteome</keyword>
<evidence type="ECO:0000259" key="1">
    <source>
        <dbReference type="PROSITE" id="PS50144"/>
    </source>
</evidence>
<dbReference type="Proteomes" id="UP000324897">
    <property type="component" value="Unassembled WGS sequence"/>
</dbReference>
<reference evidence="2 3" key="1">
    <citation type="journal article" date="2019" name="Sci. Rep.">
        <title>A high-quality genome of Eragrostis curvula grass provides insights into Poaceae evolution and supports new strategies to enhance forage quality.</title>
        <authorList>
            <person name="Carballo J."/>
            <person name="Santos B.A.C.M."/>
            <person name="Zappacosta D."/>
            <person name="Garbus I."/>
            <person name="Selva J.P."/>
            <person name="Gallo C.A."/>
            <person name="Diaz A."/>
            <person name="Albertini E."/>
            <person name="Caccamo M."/>
            <person name="Echenique V."/>
        </authorList>
    </citation>
    <scope>NUCLEOTIDE SEQUENCE [LARGE SCALE GENOMIC DNA]</scope>
    <source>
        <strain evidence="3">cv. Victoria</strain>
        <tissue evidence="2">Leaf</tissue>
    </source>
</reference>
<evidence type="ECO:0000313" key="3">
    <source>
        <dbReference type="Proteomes" id="UP000324897"/>
    </source>
</evidence>
<organism evidence="2 3">
    <name type="scientific">Eragrostis curvula</name>
    <name type="common">weeping love grass</name>
    <dbReference type="NCBI Taxonomy" id="38414"/>
    <lineage>
        <taxon>Eukaryota</taxon>
        <taxon>Viridiplantae</taxon>
        <taxon>Streptophyta</taxon>
        <taxon>Embryophyta</taxon>
        <taxon>Tracheophyta</taxon>
        <taxon>Spermatophyta</taxon>
        <taxon>Magnoliopsida</taxon>
        <taxon>Liliopsida</taxon>
        <taxon>Poales</taxon>
        <taxon>Poaceae</taxon>
        <taxon>PACMAD clade</taxon>
        <taxon>Chloridoideae</taxon>
        <taxon>Eragrostideae</taxon>
        <taxon>Eragrostidinae</taxon>
        <taxon>Eragrostis</taxon>
    </lineage>
</organism>
<comment type="caution">
    <text evidence="2">The sequence shown here is derived from an EMBL/GenBank/DDBJ whole genome shotgun (WGS) entry which is preliminary data.</text>
</comment>
<dbReference type="OrthoDB" id="595201at2759"/>
<dbReference type="InterPro" id="IPR002083">
    <property type="entry name" value="MATH/TRAF_dom"/>
</dbReference>
<sequence length="170" mass="18537">MLSSGFSEFKLDFAGTKKLGIGDVVYSDDIWAGEHIWKVRCYPHGDKEAVNGDYLSIFLELVGKSTNVKAIFDVFLMCKDGTPSSAHAKRCVKVYPPEGFQAWGFGQFVKRTDLESDCIVDGHITFMCGVVVLSDNPIAVPSSDIGDNLDCILDSGDGSDFVPKVIEIMA</sequence>
<dbReference type="PROSITE" id="PS50144">
    <property type="entry name" value="MATH"/>
    <property type="match status" value="1"/>
</dbReference>
<accession>A0A5J9T155</accession>
<gene>
    <name evidence="2" type="ORF">EJB05_48162</name>
</gene>
<dbReference type="InterPro" id="IPR045005">
    <property type="entry name" value="BPM1-6"/>
</dbReference>
<dbReference type="CDD" id="cd00121">
    <property type="entry name" value="MATH"/>
    <property type="match status" value="1"/>
</dbReference>